<comment type="caution">
    <text evidence="2">The sequence shown here is derived from an EMBL/GenBank/DDBJ whole genome shotgun (WGS) entry which is preliminary data.</text>
</comment>
<evidence type="ECO:0000313" key="2">
    <source>
        <dbReference type="EMBL" id="THV09201.1"/>
    </source>
</evidence>
<dbReference type="SUPFAM" id="SSF53335">
    <property type="entry name" value="S-adenosyl-L-methionine-dependent methyltransferases"/>
    <property type="match status" value="1"/>
</dbReference>
<dbReference type="InterPro" id="IPR006342">
    <property type="entry name" value="FkbM_mtfrase"/>
</dbReference>
<evidence type="ECO:0000259" key="1">
    <source>
        <dbReference type="Pfam" id="PF05050"/>
    </source>
</evidence>
<name>A0A4S8N183_9ACTN</name>
<gene>
    <name evidence="2" type="ORF">E9934_16655</name>
</gene>
<accession>A0A4S8N183</accession>
<dbReference type="AlphaFoldDB" id="A0A4S8N183"/>
<dbReference type="OrthoDB" id="424472at2"/>
<organism evidence="2 3">
    <name type="scientific">Nocardioides caeni</name>
    <dbReference type="NCBI Taxonomy" id="574700"/>
    <lineage>
        <taxon>Bacteria</taxon>
        <taxon>Bacillati</taxon>
        <taxon>Actinomycetota</taxon>
        <taxon>Actinomycetes</taxon>
        <taxon>Propionibacteriales</taxon>
        <taxon>Nocardioidaceae</taxon>
        <taxon>Nocardioides</taxon>
    </lineage>
</organism>
<dbReference type="PANTHER" id="PTHR34203">
    <property type="entry name" value="METHYLTRANSFERASE, FKBM FAMILY PROTEIN"/>
    <property type="match status" value="1"/>
</dbReference>
<keyword evidence="2" id="KW-0808">Transferase</keyword>
<proteinExistence type="predicted"/>
<protein>
    <submittedName>
        <fullName evidence="2">FkbM family methyltransferase</fullName>
    </submittedName>
</protein>
<dbReference type="InterPro" id="IPR029063">
    <property type="entry name" value="SAM-dependent_MTases_sf"/>
</dbReference>
<dbReference type="RefSeq" id="WP_136564030.1">
    <property type="nucleotide sequence ID" value="NZ_BAABLS010000007.1"/>
</dbReference>
<dbReference type="GO" id="GO:0008168">
    <property type="term" value="F:methyltransferase activity"/>
    <property type="evidence" value="ECO:0007669"/>
    <property type="project" value="UniProtKB-KW"/>
</dbReference>
<dbReference type="Proteomes" id="UP000307087">
    <property type="component" value="Unassembled WGS sequence"/>
</dbReference>
<evidence type="ECO:0000313" key="3">
    <source>
        <dbReference type="Proteomes" id="UP000307087"/>
    </source>
</evidence>
<feature type="domain" description="Methyltransferase FkbM" evidence="1">
    <location>
        <begin position="86"/>
        <end position="240"/>
    </location>
</feature>
<dbReference type="Gene3D" id="3.40.50.150">
    <property type="entry name" value="Vaccinia Virus protein VP39"/>
    <property type="match status" value="1"/>
</dbReference>
<keyword evidence="2" id="KW-0489">Methyltransferase</keyword>
<keyword evidence="3" id="KW-1185">Reference proteome</keyword>
<reference evidence="2 3" key="1">
    <citation type="journal article" date="2009" name="Int. J. Syst. Evol. Microbiol.">
        <title>Nocardioides caeni sp. nov., isolated from wastewater.</title>
        <authorList>
            <person name="Yoon J.H."/>
            <person name="Kang S.J."/>
            <person name="Park S."/>
            <person name="Kim W."/>
            <person name="Oh T.K."/>
        </authorList>
    </citation>
    <scope>NUCLEOTIDE SEQUENCE [LARGE SCALE GENOMIC DNA]</scope>
    <source>
        <strain evidence="2 3">DSM 23134</strain>
    </source>
</reference>
<dbReference type="InterPro" id="IPR052514">
    <property type="entry name" value="SAM-dependent_MTase"/>
</dbReference>
<dbReference type="EMBL" id="STGW01000015">
    <property type="protein sequence ID" value="THV09201.1"/>
    <property type="molecule type" value="Genomic_DNA"/>
</dbReference>
<dbReference type="GO" id="GO:0032259">
    <property type="term" value="P:methylation"/>
    <property type="evidence" value="ECO:0007669"/>
    <property type="project" value="UniProtKB-KW"/>
</dbReference>
<sequence length="267" mass="28759">MARPPARPIALTARRLRQTVTSFENGTTLLAGLARRSDELVFETGELTITCPNIAGARVPVYEVFAENAYRLDWFTQDLPTVRALDIGGHIGCFTTALSVQRPDARIWTYEASPATAAFTRRNIDGNGLQDRVTLNNEGVTSYDGTLSFADNAGGSGLNGLTAPEGTKVIEIPCVSLATAMERAGGDITLVKIDTEGAEYDIVLPSDPAAWASVQRVVLEYHPVDGHSWAELKEFFASAGLQVVLDEPVTDRLGTAWLSRTPLPDPA</sequence>
<dbReference type="Pfam" id="PF05050">
    <property type="entry name" value="Methyltransf_21"/>
    <property type="match status" value="1"/>
</dbReference>
<dbReference type="PANTHER" id="PTHR34203:SF15">
    <property type="entry name" value="SLL1173 PROTEIN"/>
    <property type="match status" value="1"/>
</dbReference>
<dbReference type="NCBIfam" id="TIGR01444">
    <property type="entry name" value="fkbM_fam"/>
    <property type="match status" value="1"/>
</dbReference>